<dbReference type="Pfam" id="PF01614">
    <property type="entry name" value="IclR_C"/>
    <property type="match status" value="1"/>
</dbReference>
<name>A0ABS6CLU7_9ACTN</name>
<dbReference type="Proteomes" id="UP000720508">
    <property type="component" value="Unassembled WGS sequence"/>
</dbReference>
<accession>A0ABS6CLU7</accession>
<keyword evidence="1" id="KW-0238">DNA-binding</keyword>
<evidence type="ECO:0000256" key="1">
    <source>
        <dbReference type="ARBA" id="ARBA00023125"/>
    </source>
</evidence>
<dbReference type="PROSITE" id="PS51078">
    <property type="entry name" value="ICLR_ED"/>
    <property type="match status" value="1"/>
</dbReference>
<dbReference type="InterPro" id="IPR050707">
    <property type="entry name" value="HTH_MetabolicPath_Reg"/>
</dbReference>
<gene>
    <name evidence="4" type="ORF">KN815_28685</name>
</gene>
<dbReference type="PANTHER" id="PTHR30136">
    <property type="entry name" value="HELIX-TURN-HELIX TRANSCRIPTIONAL REGULATOR, ICLR FAMILY"/>
    <property type="match status" value="1"/>
</dbReference>
<organism evidence="4 5">
    <name type="scientific">Streptomyces niphimycinicus</name>
    <dbReference type="NCBI Taxonomy" id="2842201"/>
    <lineage>
        <taxon>Bacteria</taxon>
        <taxon>Bacillati</taxon>
        <taxon>Actinomycetota</taxon>
        <taxon>Actinomycetes</taxon>
        <taxon>Kitasatosporales</taxon>
        <taxon>Streptomycetaceae</taxon>
        <taxon>Streptomyces</taxon>
    </lineage>
</organism>
<dbReference type="InterPro" id="IPR014757">
    <property type="entry name" value="Tscrpt_reg_IclR_C"/>
</dbReference>
<feature type="domain" description="IclR-ED" evidence="3">
    <location>
        <begin position="80"/>
        <end position="255"/>
    </location>
</feature>
<evidence type="ECO:0000259" key="2">
    <source>
        <dbReference type="PROSITE" id="PS51077"/>
    </source>
</evidence>
<evidence type="ECO:0000259" key="3">
    <source>
        <dbReference type="PROSITE" id="PS51078"/>
    </source>
</evidence>
<dbReference type="InterPro" id="IPR005471">
    <property type="entry name" value="Tscrpt_reg_IclR_N"/>
</dbReference>
<keyword evidence="5" id="KW-1185">Reference proteome</keyword>
<reference evidence="4 5" key="1">
    <citation type="submission" date="2021-06" db="EMBL/GenBank/DDBJ databases">
        <authorList>
            <person name="Pan X."/>
        </authorList>
    </citation>
    <scope>NUCLEOTIDE SEQUENCE [LARGE SCALE GENOMIC DNA]</scope>
    <source>
        <strain evidence="4 5">4503</strain>
    </source>
</reference>
<dbReference type="Pfam" id="PF09339">
    <property type="entry name" value="HTH_IclR"/>
    <property type="match status" value="1"/>
</dbReference>
<dbReference type="PROSITE" id="PS51077">
    <property type="entry name" value="HTH_ICLR"/>
    <property type="match status" value="1"/>
</dbReference>
<dbReference type="SMART" id="SM00346">
    <property type="entry name" value="HTH_ICLR"/>
    <property type="match status" value="1"/>
</dbReference>
<sequence length="259" mass="27144">MSGTPVPTRRSGRPPHGEPILERAFRVLGAFAEAGEGLPLHTLAARAGLPKSTTSRIAAQLMGVGALERLDNGDFVVGLQLLEIASLAPRGHGLRAAALPFMEDLHRVTRQHILLAVRDGHEAVLVERLSARDAAAVKYRVGGRLPLAETGIGVALLAHAPERVRDDALAGAPDPGRLRQLMATVRREGVCAATVPNPLRTGPTRMSTVAAPILNHRGDPLGALSLVAPDEGVTQATARVALRTASLAISRTVGLRPAT</sequence>
<proteinExistence type="predicted"/>
<comment type="caution">
    <text evidence="4">The sequence shown here is derived from an EMBL/GenBank/DDBJ whole genome shotgun (WGS) entry which is preliminary data.</text>
</comment>
<protein>
    <submittedName>
        <fullName evidence="4">IclR family transcriptional regulator</fullName>
    </submittedName>
</protein>
<dbReference type="EMBL" id="JAHLEM010000358">
    <property type="protein sequence ID" value="MBU3867888.1"/>
    <property type="molecule type" value="Genomic_DNA"/>
</dbReference>
<evidence type="ECO:0000313" key="5">
    <source>
        <dbReference type="Proteomes" id="UP000720508"/>
    </source>
</evidence>
<evidence type="ECO:0000313" key="4">
    <source>
        <dbReference type="EMBL" id="MBU3867888.1"/>
    </source>
</evidence>
<feature type="domain" description="HTH iclR-type" evidence="2">
    <location>
        <begin position="18"/>
        <end position="79"/>
    </location>
</feature>
<dbReference type="PANTHER" id="PTHR30136:SF24">
    <property type="entry name" value="HTH-TYPE TRANSCRIPTIONAL REPRESSOR ALLR"/>
    <property type="match status" value="1"/>
</dbReference>